<dbReference type="InterPro" id="IPR036640">
    <property type="entry name" value="ABC1_TM_sf"/>
</dbReference>
<feature type="domain" description="ABC transporter" evidence="10">
    <location>
        <begin position="352"/>
        <end position="592"/>
    </location>
</feature>
<evidence type="ECO:0000256" key="1">
    <source>
        <dbReference type="ARBA" id="ARBA00004651"/>
    </source>
</evidence>
<dbReference type="InterPro" id="IPR017871">
    <property type="entry name" value="ABC_transporter-like_CS"/>
</dbReference>
<dbReference type="RefSeq" id="WP_227625960.1">
    <property type="nucleotide sequence ID" value="NZ_BAZW01000052.1"/>
</dbReference>
<keyword evidence="3" id="KW-1003">Cell membrane</keyword>
<dbReference type="EMBL" id="BAZW01000052">
    <property type="protein sequence ID" value="GAO31573.1"/>
    <property type="molecule type" value="Genomic_DNA"/>
</dbReference>
<proteinExistence type="predicted"/>
<comment type="caution">
    <text evidence="12">The sequence shown here is derived from an EMBL/GenBank/DDBJ whole genome shotgun (WGS) entry which is preliminary data.</text>
</comment>
<dbReference type="PROSITE" id="PS00211">
    <property type="entry name" value="ABC_TRANSPORTER_1"/>
    <property type="match status" value="1"/>
</dbReference>
<dbReference type="GO" id="GO:0005886">
    <property type="term" value="C:plasma membrane"/>
    <property type="evidence" value="ECO:0007669"/>
    <property type="project" value="UniProtKB-SubCell"/>
</dbReference>
<keyword evidence="4 9" id="KW-0812">Transmembrane</keyword>
<keyword evidence="7 9" id="KW-1133">Transmembrane helix</keyword>
<dbReference type="PROSITE" id="PS50929">
    <property type="entry name" value="ABC_TM1F"/>
    <property type="match status" value="1"/>
</dbReference>
<dbReference type="FunFam" id="3.40.50.300:FF:000299">
    <property type="entry name" value="ABC transporter ATP-binding protein/permease"/>
    <property type="match status" value="1"/>
</dbReference>
<name>A0A0E9M1W1_9BACT</name>
<dbReference type="GO" id="GO:0015421">
    <property type="term" value="F:ABC-type oligopeptide transporter activity"/>
    <property type="evidence" value="ECO:0007669"/>
    <property type="project" value="TreeGrafter"/>
</dbReference>
<dbReference type="InterPro" id="IPR003439">
    <property type="entry name" value="ABC_transporter-like_ATP-bd"/>
</dbReference>
<dbReference type="SUPFAM" id="SSF52540">
    <property type="entry name" value="P-loop containing nucleoside triphosphate hydrolases"/>
    <property type="match status" value="1"/>
</dbReference>
<dbReference type="Proteomes" id="UP000032900">
    <property type="component" value="Unassembled WGS sequence"/>
</dbReference>
<dbReference type="SUPFAM" id="SSF90123">
    <property type="entry name" value="ABC transporter transmembrane region"/>
    <property type="match status" value="1"/>
</dbReference>
<evidence type="ECO:0000256" key="2">
    <source>
        <dbReference type="ARBA" id="ARBA00022448"/>
    </source>
</evidence>
<evidence type="ECO:0000313" key="13">
    <source>
        <dbReference type="Proteomes" id="UP000032900"/>
    </source>
</evidence>
<evidence type="ECO:0000256" key="5">
    <source>
        <dbReference type="ARBA" id="ARBA00022741"/>
    </source>
</evidence>
<gene>
    <name evidence="12" type="ORF">JCM15548_13946</name>
</gene>
<dbReference type="AlphaFoldDB" id="A0A0E9M1W1"/>
<evidence type="ECO:0000313" key="12">
    <source>
        <dbReference type="EMBL" id="GAO31573.1"/>
    </source>
</evidence>
<dbReference type="GO" id="GO:0016887">
    <property type="term" value="F:ATP hydrolysis activity"/>
    <property type="evidence" value="ECO:0007669"/>
    <property type="project" value="InterPro"/>
</dbReference>
<evidence type="ECO:0000256" key="4">
    <source>
        <dbReference type="ARBA" id="ARBA00022692"/>
    </source>
</evidence>
<dbReference type="Pfam" id="PF00664">
    <property type="entry name" value="ABC_membrane"/>
    <property type="match status" value="1"/>
</dbReference>
<dbReference type="SMART" id="SM00382">
    <property type="entry name" value="AAA"/>
    <property type="match status" value="1"/>
</dbReference>
<feature type="transmembrane region" description="Helical" evidence="9">
    <location>
        <begin position="21"/>
        <end position="44"/>
    </location>
</feature>
<evidence type="ECO:0000256" key="8">
    <source>
        <dbReference type="ARBA" id="ARBA00023136"/>
    </source>
</evidence>
<feature type="transmembrane region" description="Helical" evidence="9">
    <location>
        <begin position="259"/>
        <end position="280"/>
    </location>
</feature>
<dbReference type="GO" id="GO:0005524">
    <property type="term" value="F:ATP binding"/>
    <property type="evidence" value="ECO:0007669"/>
    <property type="project" value="UniProtKB-KW"/>
</dbReference>
<dbReference type="Gene3D" id="1.20.1560.10">
    <property type="entry name" value="ABC transporter type 1, transmembrane domain"/>
    <property type="match status" value="1"/>
</dbReference>
<keyword evidence="2" id="KW-0813">Transport</keyword>
<dbReference type="InterPro" id="IPR039421">
    <property type="entry name" value="Type_1_exporter"/>
</dbReference>
<evidence type="ECO:0000256" key="9">
    <source>
        <dbReference type="SAM" id="Phobius"/>
    </source>
</evidence>
<evidence type="ECO:0000256" key="6">
    <source>
        <dbReference type="ARBA" id="ARBA00022840"/>
    </source>
</evidence>
<keyword evidence="13" id="KW-1185">Reference proteome</keyword>
<sequence>MKKSWQHIKIILAYIWRSSPGWTLSNAILILIRGVLPLMLLYMIKLLVDEISLVATLPLEERDFVRLKWILLASGVLFLINAISASVGILVREKQSYVITDFFDNLIHNKITRLEYGYFEHPDYQNVFYRALNEASFRPSRIYYGALGVVQNLITLLVMAGVLLMVHWSVFIVLLLITLPVAFIRLRHARDLFHFKKENTKVEREVSYYNRLITAPDFAKEVRAFDLGHLFRDRFDTLKKQWRKSQFAMLLTKTRREGIVQVLAALSFIAVYGLIAWKAFEGDISIGEVVLYFLALQRGYAYLQEFLGRMAGLYEDSLFLDNLFEFIHLKETMVPESKTGAVSFPKPLHRGIEFKNVGFHYPSNQRWVLRHVNFSISAGETVALVGVNGSGKSTIVKLINSLYQPVEGDILVDGVSLSHIRPEERVANISVVFQDFILYNVTARENIWFGNAGSPPDEHLIRTAAEQSGIHTIIEGFKAGYDTTLGTLFEGSEQMSPGQWQRLALARSFYNNAQIILLDEPTSSLDAFSEAKLLQYIRSVTKGRTSIIVSHRLSTIKMADKIIVLEGDKVVETGTYDGLLANEDSHFSHMIRSLSDAGR</sequence>
<dbReference type="PANTHER" id="PTHR43394:SF1">
    <property type="entry name" value="ATP-BINDING CASSETTE SUB-FAMILY B MEMBER 10, MITOCHONDRIAL"/>
    <property type="match status" value="1"/>
</dbReference>
<dbReference type="PANTHER" id="PTHR43394">
    <property type="entry name" value="ATP-DEPENDENT PERMEASE MDL1, MITOCHONDRIAL"/>
    <property type="match status" value="1"/>
</dbReference>
<keyword evidence="6" id="KW-0067">ATP-binding</keyword>
<evidence type="ECO:0000256" key="7">
    <source>
        <dbReference type="ARBA" id="ARBA00022989"/>
    </source>
</evidence>
<feature type="transmembrane region" description="Helical" evidence="9">
    <location>
        <begin position="142"/>
        <end position="162"/>
    </location>
</feature>
<dbReference type="PROSITE" id="PS50893">
    <property type="entry name" value="ABC_TRANSPORTER_2"/>
    <property type="match status" value="1"/>
</dbReference>
<evidence type="ECO:0000256" key="3">
    <source>
        <dbReference type="ARBA" id="ARBA00022475"/>
    </source>
</evidence>
<protein>
    <submittedName>
        <fullName evidence="12">ABC transporter</fullName>
    </submittedName>
</protein>
<reference evidence="12 13" key="1">
    <citation type="journal article" date="2015" name="Microbes Environ.">
        <title>Distribution and evolution of nitrogen fixation genes in the phylum bacteroidetes.</title>
        <authorList>
            <person name="Inoue J."/>
            <person name="Oshima K."/>
            <person name="Suda W."/>
            <person name="Sakamoto M."/>
            <person name="Iino T."/>
            <person name="Noda S."/>
            <person name="Hongoh Y."/>
            <person name="Hattori M."/>
            <person name="Ohkuma M."/>
        </authorList>
    </citation>
    <scope>NUCLEOTIDE SEQUENCE [LARGE SCALE GENOMIC DNA]</scope>
    <source>
        <strain evidence="12">JCM 15548</strain>
    </source>
</reference>
<dbReference type="Pfam" id="PF00005">
    <property type="entry name" value="ABC_tran"/>
    <property type="match status" value="1"/>
</dbReference>
<keyword evidence="8 9" id="KW-0472">Membrane</keyword>
<dbReference type="InterPro" id="IPR027417">
    <property type="entry name" value="P-loop_NTPase"/>
</dbReference>
<feature type="transmembrane region" description="Helical" evidence="9">
    <location>
        <begin position="69"/>
        <end position="91"/>
    </location>
</feature>
<dbReference type="Gene3D" id="3.40.50.300">
    <property type="entry name" value="P-loop containing nucleotide triphosphate hydrolases"/>
    <property type="match status" value="1"/>
</dbReference>
<feature type="transmembrane region" description="Helical" evidence="9">
    <location>
        <begin position="168"/>
        <end position="186"/>
    </location>
</feature>
<accession>A0A0E9M1W1</accession>
<dbReference type="STRING" id="1236989.JCM15548_13946"/>
<organism evidence="12 13">
    <name type="scientific">Geofilum rubicundum JCM 15548</name>
    <dbReference type="NCBI Taxonomy" id="1236989"/>
    <lineage>
        <taxon>Bacteria</taxon>
        <taxon>Pseudomonadati</taxon>
        <taxon>Bacteroidota</taxon>
        <taxon>Bacteroidia</taxon>
        <taxon>Marinilabiliales</taxon>
        <taxon>Marinilabiliaceae</taxon>
        <taxon>Geofilum</taxon>
    </lineage>
</organism>
<evidence type="ECO:0000259" key="10">
    <source>
        <dbReference type="PROSITE" id="PS50893"/>
    </source>
</evidence>
<dbReference type="InterPro" id="IPR011527">
    <property type="entry name" value="ABC1_TM_dom"/>
</dbReference>
<dbReference type="InterPro" id="IPR003593">
    <property type="entry name" value="AAA+_ATPase"/>
</dbReference>
<keyword evidence="5" id="KW-0547">Nucleotide-binding</keyword>
<feature type="domain" description="ABC transmembrane type-1" evidence="11">
    <location>
        <begin position="27"/>
        <end position="315"/>
    </location>
</feature>
<evidence type="ECO:0000259" key="11">
    <source>
        <dbReference type="PROSITE" id="PS50929"/>
    </source>
</evidence>
<comment type="subcellular location">
    <subcellularLocation>
        <location evidence="1">Cell membrane</location>
        <topology evidence="1">Multi-pass membrane protein</topology>
    </subcellularLocation>
</comment>